<accession>A0ABT0PR49</accession>
<dbReference type="Gene3D" id="3.10.450.50">
    <property type="match status" value="1"/>
</dbReference>
<evidence type="ECO:0000313" key="2">
    <source>
        <dbReference type="Proteomes" id="UP001203607"/>
    </source>
</evidence>
<sequence length="191" mass="22033">MNSKMIESLKAIIRKNLNIVCLCAIVLMVFQNLQAQEDHEKYGQYTKTIDSTIDALYAVISGEKGEARDWDLMRYIYHPNAMLVATGKNSQGQVGARYVTPQTYVERSGKWLVENGFIEDELHRVTEVFGNIAQVFSTYQSFKSKSDTEPFMRGINGIQLLNTGDRWRIINIFWMQESEEFTIPEKYLPKS</sequence>
<comment type="caution">
    <text evidence="1">The sequence shown here is derived from an EMBL/GenBank/DDBJ whole genome shotgun (WGS) entry which is preliminary data.</text>
</comment>
<dbReference type="SUPFAM" id="SSF54427">
    <property type="entry name" value="NTF2-like"/>
    <property type="match status" value="1"/>
</dbReference>
<evidence type="ECO:0000313" key="1">
    <source>
        <dbReference type="EMBL" id="MCL6273766.1"/>
    </source>
</evidence>
<evidence type="ECO:0008006" key="3">
    <source>
        <dbReference type="Google" id="ProtNLM"/>
    </source>
</evidence>
<dbReference type="InterPro" id="IPR032710">
    <property type="entry name" value="NTF2-like_dom_sf"/>
</dbReference>
<reference evidence="1 2" key="1">
    <citation type="submission" date="2022-05" db="EMBL/GenBank/DDBJ databases">
        <authorList>
            <person name="Park J.-S."/>
        </authorList>
    </citation>
    <scope>NUCLEOTIDE SEQUENCE [LARGE SCALE GENOMIC DNA]</scope>
    <source>
        <strain evidence="1 2">2012CJ35-5</strain>
    </source>
</reference>
<organism evidence="1 2">
    <name type="scientific">Flagellimonas spongiicola</name>
    <dbReference type="NCBI Taxonomy" id="2942208"/>
    <lineage>
        <taxon>Bacteria</taxon>
        <taxon>Pseudomonadati</taxon>
        <taxon>Bacteroidota</taxon>
        <taxon>Flavobacteriia</taxon>
        <taxon>Flavobacteriales</taxon>
        <taxon>Flavobacteriaceae</taxon>
        <taxon>Flagellimonas</taxon>
    </lineage>
</organism>
<dbReference type="RefSeq" id="WP_249656957.1">
    <property type="nucleotide sequence ID" value="NZ_JAMFMA010000002.1"/>
</dbReference>
<name>A0ABT0PR49_9FLAO</name>
<proteinExistence type="predicted"/>
<keyword evidence="2" id="KW-1185">Reference proteome</keyword>
<dbReference type="Proteomes" id="UP001203607">
    <property type="component" value="Unassembled WGS sequence"/>
</dbReference>
<protein>
    <recommendedName>
        <fullName evidence="3">Nuclear transport factor 2 family protein</fullName>
    </recommendedName>
</protein>
<gene>
    <name evidence="1" type="ORF">M3P19_07090</name>
</gene>
<dbReference type="EMBL" id="JAMFMA010000002">
    <property type="protein sequence ID" value="MCL6273766.1"/>
    <property type="molecule type" value="Genomic_DNA"/>
</dbReference>